<gene>
    <name evidence="2" type="ORF">ISP17_02395</name>
</gene>
<keyword evidence="1" id="KW-0732">Signal</keyword>
<evidence type="ECO:0000313" key="2">
    <source>
        <dbReference type="EMBL" id="MFK2902799.1"/>
    </source>
</evidence>
<feature type="signal peptide" evidence="1">
    <location>
        <begin position="1"/>
        <end position="25"/>
    </location>
</feature>
<sequence>MVLRRVIGYLTLAAALAACSSVPRAEREAQRRADYEAAAGPNQHSFRFFGNLWSWEPLGKDLLAVYTRPNEAWLLTVGGCIDLEYTNAIGLTSNFHEVSVGFDKVLTGRRDFPCFITAIRPVNVKQLKAAQEQRRTIEEKPREAASKPDG</sequence>
<protein>
    <recommendedName>
        <fullName evidence="4">Lipoprotein</fullName>
    </recommendedName>
</protein>
<dbReference type="InterPro" id="IPR045500">
    <property type="entry name" value="DUF6491"/>
</dbReference>
<keyword evidence="3" id="KW-1185">Reference proteome</keyword>
<reference evidence="2 3" key="1">
    <citation type="submission" date="2020-10" db="EMBL/GenBank/DDBJ databases">
        <title>Phylogeny of dyella-like bacteria.</title>
        <authorList>
            <person name="Fu J."/>
        </authorList>
    </citation>
    <scope>NUCLEOTIDE SEQUENCE [LARGE SCALE GENOMIC DNA]</scope>
    <source>
        <strain evidence="2 3">Gsoil3046</strain>
    </source>
</reference>
<accession>A0ABW8JQQ2</accession>
<dbReference type="RefSeq" id="WP_404629919.1">
    <property type="nucleotide sequence ID" value="NZ_JADIKM010000001.1"/>
</dbReference>
<organism evidence="2 3">
    <name type="scientific">Dyella ginsengisoli</name>
    <dbReference type="NCBI Taxonomy" id="363848"/>
    <lineage>
        <taxon>Bacteria</taxon>
        <taxon>Pseudomonadati</taxon>
        <taxon>Pseudomonadota</taxon>
        <taxon>Gammaproteobacteria</taxon>
        <taxon>Lysobacterales</taxon>
        <taxon>Rhodanobacteraceae</taxon>
        <taxon>Dyella</taxon>
    </lineage>
</organism>
<dbReference type="Proteomes" id="UP001620460">
    <property type="component" value="Unassembled WGS sequence"/>
</dbReference>
<feature type="chain" id="PRO_5046992636" description="Lipoprotein" evidence="1">
    <location>
        <begin position="26"/>
        <end position="150"/>
    </location>
</feature>
<evidence type="ECO:0000256" key="1">
    <source>
        <dbReference type="SAM" id="SignalP"/>
    </source>
</evidence>
<name>A0ABW8JQQ2_9GAMM</name>
<evidence type="ECO:0008006" key="4">
    <source>
        <dbReference type="Google" id="ProtNLM"/>
    </source>
</evidence>
<dbReference type="EMBL" id="JADIKM010000001">
    <property type="protein sequence ID" value="MFK2902799.1"/>
    <property type="molecule type" value="Genomic_DNA"/>
</dbReference>
<evidence type="ECO:0000313" key="3">
    <source>
        <dbReference type="Proteomes" id="UP001620460"/>
    </source>
</evidence>
<proteinExistence type="predicted"/>
<dbReference type="Pfam" id="PF20101">
    <property type="entry name" value="DUF6491"/>
    <property type="match status" value="1"/>
</dbReference>
<comment type="caution">
    <text evidence="2">The sequence shown here is derived from an EMBL/GenBank/DDBJ whole genome shotgun (WGS) entry which is preliminary data.</text>
</comment>
<dbReference type="PROSITE" id="PS51257">
    <property type="entry name" value="PROKAR_LIPOPROTEIN"/>
    <property type="match status" value="1"/>
</dbReference>